<dbReference type="Pfam" id="PF20431">
    <property type="entry name" value="E_motif"/>
    <property type="match status" value="1"/>
</dbReference>
<dbReference type="AlphaFoldDB" id="A0A835LI04"/>
<evidence type="ECO:0000313" key="2">
    <source>
        <dbReference type="Proteomes" id="UP000631114"/>
    </source>
</evidence>
<accession>A0A835LI04</accession>
<sequence length="202" mass="22414">MVSAKNGNIQPRIEHYACMVDLLGRYGLLEEAYNFIKSMPMEPDSGVWGALLGACTTHQNTELGQHVADILSNLAPETGSYRVLLSNIYAASGLWGDVAMVRRKMRRKSVKKVAGYSSVESNGEICVFHGGDRSHPLTSKQLLSANGDLFMPETLHDCLRVLFHPKICPSSFNSLSYTFQMLLSIPLEVNRHSHEAMTTEKL</sequence>
<dbReference type="PANTHER" id="PTHR47926">
    <property type="entry name" value="PENTATRICOPEPTIDE REPEAT-CONTAINING PROTEIN"/>
    <property type="match status" value="1"/>
</dbReference>
<proteinExistence type="predicted"/>
<dbReference type="InterPro" id="IPR011990">
    <property type="entry name" value="TPR-like_helical_dom_sf"/>
</dbReference>
<protein>
    <recommendedName>
        <fullName evidence="3">Pentatricopeptide repeat-containing protein</fullName>
    </recommendedName>
</protein>
<dbReference type="Gene3D" id="1.25.40.10">
    <property type="entry name" value="Tetratricopeptide repeat domain"/>
    <property type="match status" value="1"/>
</dbReference>
<dbReference type="InterPro" id="IPR046848">
    <property type="entry name" value="E_motif"/>
</dbReference>
<dbReference type="GO" id="GO:0003723">
    <property type="term" value="F:RNA binding"/>
    <property type="evidence" value="ECO:0007669"/>
    <property type="project" value="InterPro"/>
</dbReference>
<dbReference type="Proteomes" id="UP000631114">
    <property type="component" value="Unassembled WGS sequence"/>
</dbReference>
<gene>
    <name evidence="1" type="ORF">IFM89_014924</name>
</gene>
<reference evidence="1 2" key="1">
    <citation type="submission" date="2020-10" db="EMBL/GenBank/DDBJ databases">
        <title>The Coptis chinensis genome and diversification of protoberbering-type alkaloids.</title>
        <authorList>
            <person name="Wang B."/>
            <person name="Shu S."/>
            <person name="Song C."/>
            <person name="Liu Y."/>
        </authorList>
    </citation>
    <scope>NUCLEOTIDE SEQUENCE [LARGE SCALE GENOMIC DNA]</scope>
    <source>
        <strain evidence="1">HL-2020</strain>
        <tissue evidence="1">Leaf</tissue>
    </source>
</reference>
<dbReference type="EMBL" id="JADFTS010000008">
    <property type="protein sequence ID" value="KAF9592434.1"/>
    <property type="molecule type" value="Genomic_DNA"/>
</dbReference>
<dbReference type="PANTHER" id="PTHR47926:SF537">
    <property type="entry name" value="PENTACOTRIPEPTIDE-REPEAT REGION OF PRORP DOMAIN-CONTAINING PROTEIN"/>
    <property type="match status" value="1"/>
</dbReference>
<dbReference type="GO" id="GO:0009451">
    <property type="term" value="P:RNA modification"/>
    <property type="evidence" value="ECO:0007669"/>
    <property type="project" value="InterPro"/>
</dbReference>
<evidence type="ECO:0008006" key="3">
    <source>
        <dbReference type="Google" id="ProtNLM"/>
    </source>
</evidence>
<dbReference type="InterPro" id="IPR046960">
    <property type="entry name" value="PPR_At4g14850-like_plant"/>
</dbReference>
<dbReference type="OrthoDB" id="185373at2759"/>
<name>A0A835LI04_9MAGN</name>
<organism evidence="1 2">
    <name type="scientific">Coptis chinensis</name>
    <dbReference type="NCBI Taxonomy" id="261450"/>
    <lineage>
        <taxon>Eukaryota</taxon>
        <taxon>Viridiplantae</taxon>
        <taxon>Streptophyta</taxon>
        <taxon>Embryophyta</taxon>
        <taxon>Tracheophyta</taxon>
        <taxon>Spermatophyta</taxon>
        <taxon>Magnoliopsida</taxon>
        <taxon>Ranunculales</taxon>
        <taxon>Ranunculaceae</taxon>
        <taxon>Coptidoideae</taxon>
        <taxon>Coptis</taxon>
    </lineage>
</organism>
<evidence type="ECO:0000313" key="1">
    <source>
        <dbReference type="EMBL" id="KAF9592434.1"/>
    </source>
</evidence>
<keyword evidence="2" id="KW-1185">Reference proteome</keyword>
<comment type="caution">
    <text evidence="1">The sequence shown here is derived from an EMBL/GenBank/DDBJ whole genome shotgun (WGS) entry which is preliminary data.</text>
</comment>